<accession>A0A392V672</accession>
<organism evidence="2 3">
    <name type="scientific">Trifolium medium</name>
    <dbReference type="NCBI Taxonomy" id="97028"/>
    <lineage>
        <taxon>Eukaryota</taxon>
        <taxon>Viridiplantae</taxon>
        <taxon>Streptophyta</taxon>
        <taxon>Embryophyta</taxon>
        <taxon>Tracheophyta</taxon>
        <taxon>Spermatophyta</taxon>
        <taxon>Magnoliopsida</taxon>
        <taxon>eudicotyledons</taxon>
        <taxon>Gunneridae</taxon>
        <taxon>Pentapetalae</taxon>
        <taxon>rosids</taxon>
        <taxon>fabids</taxon>
        <taxon>Fabales</taxon>
        <taxon>Fabaceae</taxon>
        <taxon>Papilionoideae</taxon>
        <taxon>50 kb inversion clade</taxon>
        <taxon>NPAAA clade</taxon>
        <taxon>Hologalegina</taxon>
        <taxon>IRL clade</taxon>
        <taxon>Trifolieae</taxon>
        <taxon>Trifolium</taxon>
    </lineage>
</organism>
<dbReference type="AlphaFoldDB" id="A0A392V672"/>
<comment type="caution">
    <text evidence="2">The sequence shown here is derived from an EMBL/GenBank/DDBJ whole genome shotgun (WGS) entry which is preliminary data.</text>
</comment>
<evidence type="ECO:0000313" key="2">
    <source>
        <dbReference type="EMBL" id="MCI83828.1"/>
    </source>
</evidence>
<feature type="non-terminal residue" evidence="2">
    <location>
        <position position="31"/>
    </location>
</feature>
<sequence>MTGKTSMLSNIRQCPGTDSVLIGDGSPLPIH</sequence>
<proteinExistence type="predicted"/>
<reference evidence="2 3" key="1">
    <citation type="journal article" date="2018" name="Front. Plant Sci.">
        <title>Red Clover (Trifolium pratense) and Zigzag Clover (T. medium) - A Picture of Genomic Similarities and Differences.</title>
        <authorList>
            <person name="Dluhosova J."/>
            <person name="Istvanek J."/>
            <person name="Nedelnik J."/>
            <person name="Repkova J."/>
        </authorList>
    </citation>
    <scope>NUCLEOTIDE SEQUENCE [LARGE SCALE GENOMIC DNA]</scope>
    <source>
        <strain evidence="3">cv. 10/8</strain>
        <tissue evidence="2">Leaf</tissue>
    </source>
</reference>
<feature type="compositionally biased region" description="Polar residues" evidence="1">
    <location>
        <begin position="1"/>
        <end position="12"/>
    </location>
</feature>
<name>A0A392V672_9FABA</name>
<keyword evidence="3" id="KW-1185">Reference proteome</keyword>
<evidence type="ECO:0000256" key="1">
    <source>
        <dbReference type="SAM" id="MobiDB-lite"/>
    </source>
</evidence>
<evidence type="ECO:0000313" key="3">
    <source>
        <dbReference type="Proteomes" id="UP000265520"/>
    </source>
</evidence>
<dbReference type="EMBL" id="LXQA011076346">
    <property type="protein sequence ID" value="MCI83828.1"/>
    <property type="molecule type" value="Genomic_DNA"/>
</dbReference>
<feature type="region of interest" description="Disordered" evidence="1">
    <location>
        <begin position="1"/>
        <end position="31"/>
    </location>
</feature>
<dbReference type="Proteomes" id="UP000265520">
    <property type="component" value="Unassembled WGS sequence"/>
</dbReference>
<protein>
    <submittedName>
        <fullName evidence="2">Uncharacterized protein</fullName>
    </submittedName>
</protein>